<keyword evidence="6 7" id="KW-0472">Membrane</keyword>
<reference evidence="10" key="1">
    <citation type="journal article" date="2020" name="Genome Biol.">
        <title>Gamete binning: chromosome-level and haplotype-resolved genome assembly enabled by high-throughput single-cell sequencing of gamete genomes.</title>
        <authorList>
            <person name="Campoy J.A."/>
            <person name="Sun H."/>
            <person name="Goel M."/>
            <person name="Jiao W.-B."/>
            <person name="Folz-Donahue K."/>
            <person name="Wang N."/>
            <person name="Rubio M."/>
            <person name="Liu C."/>
            <person name="Kukat C."/>
            <person name="Ruiz D."/>
            <person name="Huettel B."/>
            <person name="Schneeberger K."/>
        </authorList>
    </citation>
    <scope>NUCLEOTIDE SEQUENCE [LARGE SCALE GENOMIC DNA]</scope>
    <source>
        <strain evidence="10">cv. Rojo Pasion</strain>
    </source>
</reference>
<name>A0A6J5XSN0_PRUAR</name>
<keyword evidence="10" id="KW-1185">Reference proteome</keyword>
<protein>
    <recommendedName>
        <fullName evidence="8">Amino acid transporter transmembrane domain-containing protein</fullName>
    </recommendedName>
</protein>
<evidence type="ECO:0000256" key="5">
    <source>
        <dbReference type="ARBA" id="ARBA00022989"/>
    </source>
</evidence>
<organism evidence="9 10">
    <name type="scientific">Prunus armeniaca</name>
    <name type="common">Apricot</name>
    <name type="synonym">Armeniaca vulgaris</name>
    <dbReference type="NCBI Taxonomy" id="36596"/>
    <lineage>
        <taxon>Eukaryota</taxon>
        <taxon>Viridiplantae</taxon>
        <taxon>Streptophyta</taxon>
        <taxon>Embryophyta</taxon>
        <taxon>Tracheophyta</taxon>
        <taxon>Spermatophyta</taxon>
        <taxon>Magnoliopsida</taxon>
        <taxon>eudicotyledons</taxon>
        <taxon>Gunneridae</taxon>
        <taxon>Pentapetalae</taxon>
        <taxon>rosids</taxon>
        <taxon>fabids</taxon>
        <taxon>Rosales</taxon>
        <taxon>Rosaceae</taxon>
        <taxon>Amygdaloideae</taxon>
        <taxon>Amygdaleae</taxon>
        <taxon>Prunus</taxon>
    </lineage>
</organism>
<proteinExistence type="predicted"/>
<evidence type="ECO:0000256" key="3">
    <source>
        <dbReference type="ARBA" id="ARBA00022692"/>
    </source>
</evidence>
<dbReference type="EMBL" id="CAEKKB010000007">
    <property type="protein sequence ID" value="CAB4316749.1"/>
    <property type="molecule type" value="Genomic_DNA"/>
</dbReference>
<feature type="domain" description="Amino acid transporter transmembrane" evidence="8">
    <location>
        <begin position="305"/>
        <end position="465"/>
    </location>
</feature>
<keyword evidence="5 7" id="KW-1133">Transmembrane helix</keyword>
<feature type="transmembrane region" description="Helical" evidence="7">
    <location>
        <begin position="29"/>
        <end position="46"/>
    </location>
</feature>
<gene>
    <name evidence="9" type="ORF">ORAREDHAP_LOCUS42972</name>
</gene>
<accession>A0A6J5XSN0</accession>
<feature type="transmembrane region" description="Helical" evidence="7">
    <location>
        <begin position="145"/>
        <end position="165"/>
    </location>
</feature>
<evidence type="ECO:0000313" key="10">
    <source>
        <dbReference type="Proteomes" id="UP000507245"/>
    </source>
</evidence>
<dbReference type="PANTHER" id="PTHR22950">
    <property type="entry name" value="AMINO ACID TRANSPORTER"/>
    <property type="match status" value="1"/>
</dbReference>
<evidence type="ECO:0000256" key="6">
    <source>
        <dbReference type="ARBA" id="ARBA00023136"/>
    </source>
</evidence>
<comment type="subcellular location">
    <subcellularLocation>
        <location evidence="1">Membrane</location>
        <topology evidence="1">Multi-pass membrane protein</topology>
    </subcellularLocation>
</comment>
<dbReference type="Pfam" id="PF01490">
    <property type="entry name" value="Aa_trans"/>
    <property type="match status" value="2"/>
</dbReference>
<dbReference type="AlphaFoldDB" id="A0A6J5XSN0"/>
<dbReference type="GO" id="GO:0005774">
    <property type="term" value="C:vacuolar membrane"/>
    <property type="evidence" value="ECO:0007669"/>
    <property type="project" value="TreeGrafter"/>
</dbReference>
<evidence type="ECO:0000256" key="2">
    <source>
        <dbReference type="ARBA" id="ARBA00022448"/>
    </source>
</evidence>
<keyword evidence="3 7" id="KW-0812">Transmembrane</keyword>
<keyword evidence="4" id="KW-0029">Amino-acid transport</keyword>
<evidence type="ECO:0000256" key="4">
    <source>
        <dbReference type="ARBA" id="ARBA00022970"/>
    </source>
</evidence>
<evidence type="ECO:0000256" key="7">
    <source>
        <dbReference type="SAM" id="Phobius"/>
    </source>
</evidence>
<feature type="transmembrane region" description="Helical" evidence="7">
    <location>
        <begin position="413"/>
        <end position="432"/>
    </location>
</feature>
<feature type="transmembrane region" description="Helical" evidence="7">
    <location>
        <begin position="261"/>
        <end position="290"/>
    </location>
</feature>
<sequence>MAEKDKEKERIRFCMRVKMKTMILRRTRLRVGAVLVAAMVVTMLRFPLLKKMFCMMCGKLMQKMGEKKIWSTKKQMETIDSYSIAASPNIANLGFVPTKKSTLHKQQTGELPIGHGCSFTQTIFNGINVIAGVGLLSTPSTVKEAGWAGLVVLLLFAVVCCYTGVLMRYCFESKEGITTYPDLGEAAFGRYGRLFISIVLYAELYSYCVEFIILEGDNLSRLFPGTSLNWAGFQLDSLHLFGIVTALIVLPSVWLRDLRLISFLSAGGVIVTLLIVLCVILLGTAGGIGFHHNAQAVNWMEFHFFILCVLLYGSVAVMGYLMFGQQTLSQITLNMPPHAFLSKVALWTTLLFASLTLSKYALLMNPLARGIEELLPVGLSNSTWCFIVLRTALVISSVGAAFLIPFFGLVMSLIGSLLSILVSVIVPSLCFLKIAGRKATTVQVVSSTTVAALGIIAATLGTYSSVSKIVKSY</sequence>
<dbReference type="GO" id="GO:0015179">
    <property type="term" value="F:L-amino acid transmembrane transporter activity"/>
    <property type="evidence" value="ECO:0007669"/>
    <property type="project" value="TreeGrafter"/>
</dbReference>
<feature type="transmembrane region" description="Helical" evidence="7">
    <location>
        <begin position="302"/>
        <end position="324"/>
    </location>
</feature>
<feature type="transmembrane region" description="Helical" evidence="7">
    <location>
        <begin position="238"/>
        <end position="255"/>
    </location>
</feature>
<feature type="domain" description="Amino acid transporter transmembrane" evidence="8">
    <location>
        <begin position="116"/>
        <end position="285"/>
    </location>
</feature>
<feature type="transmembrane region" description="Helical" evidence="7">
    <location>
        <begin position="444"/>
        <end position="463"/>
    </location>
</feature>
<dbReference type="OrthoDB" id="655540at2759"/>
<evidence type="ECO:0000256" key="1">
    <source>
        <dbReference type="ARBA" id="ARBA00004141"/>
    </source>
</evidence>
<feature type="transmembrane region" description="Helical" evidence="7">
    <location>
        <begin position="344"/>
        <end position="363"/>
    </location>
</feature>
<feature type="transmembrane region" description="Helical" evidence="7">
    <location>
        <begin position="384"/>
        <end position="407"/>
    </location>
</feature>
<dbReference type="PANTHER" id="PTHR22950:SF701">
    <property type="entry name" value="AMINO ACID TRANSPORTER AVT1A-LIKE"/>
    <property type="match status" value="1"/>
</dbReference>
<evidence type="ECO:0000313" key="9">
    <source>
        <dbReference type="EMBL" id="CAB4316749.1"/>
    </source>
</evidence>
<dbReference type="InterPro" id="IPR013057">
    <property type="entry name" value="AA_transpt_TM"/>
</dbReference>
<keyword evidence="2" id="KW-0813">Transport</keyword>
<evidence type="ECO:0000259" key="8">
    <source>
        <dbReference type="Pfam" id="PF01490"/>
    </source>
</evidence>
<dbReference type="Proteomes" id="UP000507245">
    <property type="component" value="Unassembled WGS sequence"/>
</dbReference>